<dbReference type="Pfam" id="PF07098">
    <property type="entry name" value="DUF1360"/>
    <property type="match status" value="1"/>
</dbReference>
<gene>
    <name evidence="1" type="ORF">GCM10010201_02990</name>
</gene>
<organism evidence="1 2">
    <name type="scientific">Pilimelia columellifera subsp. columellifera</name>
    <dbReference type="NCBI Taxonomy" id="706583"/>
    <lineage>
        <taxon>Bacteria</taxon>
        <taxon>Bacillati</taxon>
        <taxon>Actinomycetota</taxon>
        <taxon>Actinomycetes</taxon>
        <taxon>Micromonosporales</taxon>
        <taxon>Micromonosporaceae</taxon>
        <taxon>Pilimelia</taxon>
    </lineage>
</organism>
<evidence type="ECO:0000313" key="2">
    <source>
        <dbReference type="Proteomes" id="UP001499978"/>
    </source>
</evidence>
<proteinExistence type="predicted"/>
<reference evidence="2" key="1">
    <citation type="journal article" date="2019" name="Int. J. Syst. Evol. Microbiol.">
        <title>The Global Catalogue of Microorganisms (GCM) 10K type strain sequencing project: providing services to taxonomists for standard genome sequencing and annotation.</title>
        <authorList>
            <consortium name="The Broad Institute Genomics Platform"/>
            <consortium name="The Broad Institute Genome Sequencing Center for Infectious Disease"/>
            <person name="Wu L."/>
            <person name="Ma J."/>
        </authorList>
    </citation>
    <scope>NUCLEOTIDE SEQUENCE [LARGE SCALE GENOMIC DNA]</scope>
    <source>
        <strain evidence="2">JCM 3367</strain>
    </source>
</reference>
<protein>
    <submittedName>
        <fullName evidence="1">DUF1360 domain-containing protein</fullName>
    </submittedName>
</protein>
<dbReference type="Proteomes" id="UP001499978">
    <property type="component" value="Unassembled WGS sequence"/>
</dbReference>
<comment type="caution">
    <text evidence="1">The sequence shown here is derived from an EMBL/GenBank/DDBJ whole genome shotgun (WGS) entry which is preliminary data.</text>
</comment>
<keyword evidence="2" id="KW-1185">Reference proteome</keyword>
<name>A0ABP6ADY7_9ACTN</name>
<dbReference type="EMBL" id="BAAARY010000001">
    <property type="protein sequence ID" value="GAA2511459.1"/>
    <property type="molecule type" value="Genomic_DNA"/>
</dbReference>
<dbReference type="InterPro" id="IPR010773">
    <property type="entry name" value="Mycophage_PG1_Gp7"/>
</dbReference>
<evidence type="ECO:0000313" key="1">
    <source>
        <dbReference type="EMBL" id="GAA2511459.1"/>
    </source>
</evidence>
<accession>A0ABP6ADY7</accession>
<sequence>MTRRFSQRLRKLSAEYAPTERRPLGGYVAELAGYGVLLAALAGAARLTGRRLPDRVGPADLALLTVATHKLARLIAKDSVTSPLRAPFTRFKEPIGHGEVMEEVRDHQVVRHAVGELLTCPFCLGVWVCTALAGGLVLAPRATRMVMTGAAAVTGSDFLQFAYTAAQRAAEPPEQS</sequence>